<protein>
    <submittedName>
        <fullName evidence="1">Uncharacterized protein</fullName>
    </submittedName>
</protein>
<accession>A0A5B7JWJ2</accession>
<dbReference type="EMBL" id="VSRR010131152">
    <property type="protein sequence ID" value="MPD02382.1"/>
    <property type="molecule type" value="Genomic_DNA"/>
</dbReference>
<evidence type="ECO:0000313" key="2">
    <source>
        <dbReference type="Proteomes" id="UP000324222"/>
    </source>
</evidence>
<proteinExistence type="predicted"/>
<evidence type="ECO:0000313" key="1">
    <source>
        <dbReference type="EMBL" id="MPD02382.1"/>
    </source>
</evidence>
<sequence length="172" mass="18551">MRRARTWQRLREGFACGAIVWHRGGDGSGPWYLAQRHPPLPATATLQHAAVSLCQVRPAGTTASATWALRPLAASLPGSTITYALPLHRCSRHVEFEIAEFLKIIVTVDPGPRGHAQAGRCPLTHFFSVNSRTSSALRLLPPGVGFTAANHAASIEAQIVSYEQWSVTAAHA</sequence>
<reference evidence="1 2" key="1">
    <citation type="submission" date="2019-05" db="EMBL/GenBank/DDBJ databases">
        <title>Another draft genome of Portunus trituberculatus and its Hox gene families provides insights of decapod evolution.</title>
        <authorList>
            <person name="Jeong J.-H."/>
            <person name="Song I."/>
            <person name="Kim S."/>
            <person name="Choi T."/>
            <person name="Kim D."/>
            <person name="Ryu S."/>
            <person name="Kim W."/>
        </authorList>
    </citation>
    <scope>NUCLEOTIDE SEQUENCE [LARGE SCALE GENOMIC DNA]</scope>
    <source>
        <tissue evidence="1">Muscle</tissue>
    </source>
</reference>
<comment type="caution">
    <text evidence="1">The sequence shown here is derived from an EMBL/GenBank/DDBJ whole genome shotgun (WGS) entry which is preliminary data.</text>
</comment>
<organism evidence="1 2">
    <name type="scientific">Portunus trituberculatus</name>
    <name type="common">Swimming crab</name>
    <name type="synonym">Neptunus trituberculatus</name>
    <dbReference type="NCBI Taxonomy" id="210409"/>
    <lineage>
        <taxon>Eukaryota</taxon>
        <taxon>Metazoa</taxon>
        <taxon>Ecdysozoa</taxon>
        <taxon>Arthropoda</taxon>
        <taxon>Crustacea</taxon>
        <taxon>Multicrustacea</taxon>
        <taxon>Malacostraca</taxon>
        <taxon>Eumalacostraca</taxon>
        <taxon>Eucarida</taxon>
        <taxon>Decapoda</taxon>
        <taxon>Pleocyemata</taxon>
        <taxon>Brachyura</taxon>
        <taxon>Eubrachyura</taxon>
        <taxon>Portunoidea</taxon>
        <taxon>Portunidae</taxon>
        <taxon>Portuninae</taxon>
        <taxon>Portunus</taxon>
    </lineage>
</organism>
<keyword evidence="2" id="KW-1185">Reference proteome</keyword>
<dbReference type="AlphaFoldDB" id="A0A5B7JWJ2"/>
<name>A0A5B7JWJ2_PORTR</name>
<gene>
    <name evidence="1" type="ORF">E2C01_097960</name>
</gene>
<dbReference type="Proteomes" id="UP000324222">
    <property type="component" value="Unassembled WGS sequence"/>
</dbReference>